<dbReference type="Pfam" id="PF00375">
    <property type="entry name" value="SDF"/>
    <property type="match status" value="1"/>
</dbReference>
<dbReference type="PANTHER" id="PTHR42865">
    <property type="entry name" value="PROTON/GLUTAMATE-ASPARTATE SYMPORTER"/>
    <property type="match status" value="1"/>
</dbReference>
<feature type="transmembrane region" description="Helical" evidence="9">
    <location>
        <begin position="215"/>
        <end position="242"/>
    </location>
</feature>
<reference evidence="10" key="1">
    <citation type="submission" date="2020-10" db="EMBL/GenBank/DDBJ databases">
        <authorList>
            <person name="Gilroy R."/>
        </authorList>
    </citation>
    <scope>NUCLEOTIDE SEQUENCE</scope>
    <source>
        <strain evidence="10">7463</strain>
    </source>
</reference>
<dbReference type="AlphaFoldDB" id="A0A9D1IHF6"/>
<keyword evidence="5 9" id="KW-0769">Symport</keyword>
<keyword evidence="4 9" id="KW-0812">Transmembrane</keyword>
<accession>A0A9D1IHF6</accession>
<comment type="subcellular location">
    <subcellularLocation>
        <location evidence="9">Cell membrane</location>
        <topology evidence="9">Multi-pass membrane protein</topology>
    </subcellularLocation>
    <subcellularLocation>
        <location evidence="1">Membrane</location>
        <topology evidence="1">Multi-pass membrane protein</topology>
    </subcellularLocation>
</comment>
<dbReference type="HAMAP" id="MF_01582">
    <property type="entry name" value="Ser_Thr_transp_SstT"/>
    <property type="match status" value="1"/>
</dbReference>
<comment type="catalytic activity">
    <reaction evidence="9">
        <text>L-serine(in) + Na(+)(in) = L-serine(out) + Na(+)(out)</text>
        <dbReference type="Rhea" id="RHEA:29575"/>
        <dbReference type="ChEBI" id="CHEBI:29101"/>
        <dbReference type="ChEBI" id="CHEBI:33384"/>
    </reaction>
</comment>
<dbReference type="InterPro" id="IPR001991">
    <property type="entry name" value="Na-dicarboxylate_symporter"/>
</dbReference>
<evidence type="ECO:0000256" key="7">
    <source>
        <dbReference type="ARBA" id="ARBA00022989"/>
    </source>
</evidence>
<feature type="transmembrane region" description="Helical" evidence="9">
    <location>
        <begin position="351"/>
        <end position="379"/>
    </location>
</feature>
<comment type="caution">
    <text evidence="10">The sequence shown here is derived from an EMBL/GenBank/DDBJ whole genome shotgun (WGS) entry which is preliminary data.</text>
</comment>
<proteinExistence type="inferred from homology"/>
<evidence type="ECO:0000313" key="11">
    <source>
        <dbReference type="Proteomes" id="UP000824083"/>
    </source>
</evidence>
<evidence type="ECO:0000313" key="10">
    <source>
        <dbReference type="EMBL" id="HIU36975.1"/>
    </source>
</evidence>
<dbReference type="InterPro" id="IPR023025">
    <property type="entry name" value="Ser_Thr_transp_SstT"/>
</dbReference>
<keyword evidence="7 9" id="KW-1133">Transmembrane helix</keyword>
<feature type="transmembrane region" description="Helical" evidence="9">
    <location>
        <begin position="84"/>
        <end position="106"/>
    </location>
</feature>
<keyword evidence="3 9" id="KW-1003">Cell membrane</keyword>
<dbReference type="SUPFAM" id="SSF118215">
    <property type="entry name" value="Proton glutamate symport protein"/>
    <property type="match status" value="1"/>
</dbReference>
<keyword evidence="2 9" id="KW-0813">Transport</keyword>
<dbReference type="PRINTS" id="PR00173">
    <property type="entry name" value="EDTRNSPORT"/>
</dbReference>
<comment type="similarity">
    <text evidence="9">Belongs to the dicarboxylate/amino acid:cation symporter (DAACS) (TC 2.A.23) family.</text>
</comment>
<comment type="function">
    <text evidence="9">Involved in the import of serine and threonine into the cell, with the concomitant import of sodium (symport system).</text>
</comment>
<dbReference type="Proteomes" id="UP000824083">
    <property type="component" value="Unassembled WGS sequence"/>
</dbReference>
<feature type="transmembrane region" description="Helical" evidence="9">
    <location>
        <begin position="287"/>
        <end position="312"/>
    </location>
</feature>
<evidence type="ECO:0000256" key="1">
    <source>
        <dbReference type="ARBA" id="ARBA00004141"/>
    </source>
</evidence>
<feature type="transmembrane region" description="Helical" evidence="9">
    <location>
        <begin position="149"/>
        <end position="166"/>
    </location>
</feature>
<feature type="transmembrane region" description="Helical" evidence="9">
    <location>
        <begin position="187"/>
        <end position="209"/>
    </location>
</feature>
<evidence type="ECO:0000256" key="6">
    <source>
        <dbReference type="ARBA" id="ARBA00022970"/>
    </source>
</evidence>
<dbReference type="GO" id="GO:0015826">
    <property type="term" value="P:threonine transport"/>
    <property type="evidence" value="ECO:0007669"/>
    <property type="project" value="InterPro"/>
</dbReference>
<evidence type="ECO:0000256" key="8">
    <source>
        <dbReference type="ARBA" id="ARBA00023136"/>
    </source>
</evidence>
<dbReference type="EMBL" id="DVMY01000031">
    <property type="protein sequence ID" value="HIU36975.1"/>
    <property type="molecule type" value="Genomic_DNA"/>
</dbReference>
<dbReference type="Gene3D" id="1.10.3860.10">
    <property type="entry name" value="Sodium:dicarboxylate symporter"/>
    <property type="match status" value="1"/>
</dbReference>
<evidence type="ECO:0000256" key="9">
    <source>
        <dbReference type="HAMAP-Rule" id="MF_01582"/>
    </source>
</evidence>
<dbReference type="InterPro" id="IPR036458">
    <property type="entry name" value="Na:dicarbo_symporter_sf"/>
</dbReference>
<feature type="transmembrane region" description="Helical" evidence="9">
    <location>
        <begin position="324"/>
        <end position="344"/>
    </location>
</feature>
<dbReference type="GO" id="GO:0032329">
    <property type="term" value="P:serine transport"/>
    <property type="evidence" value="ECO:0007669"/>
    <property type="project" value="InterPro"/>
</dbReference>
<organism evidence="10 11">
    <name type="scientific">Candidatus Aphodousia faecigallinarum</name>
    <dbReference type="NCBI Taxonomy" id="2840677"/>
    <lineage>
        <taxon>Bacteria</taxon>
        <taxon>Pseudomonadati</taxon>
        <taxon>Pseudomonadota</taxon>
        <taxon>Betaproteobacteria</taxon>
        <taxon>Burkholderiales</taxon>
        <taxon>Sutterellaceae</taxon>
        <taxon>Sutterellaceae incertae sedis</taxon>
        <taxon>Candidatus Aphodousia</taxon>
    </lineage>
</organism>
<name>A0A9D1IHF6_9BURK</name>
<comment type="catalytic activity">
    <reaction evidence="9">
        <text>L-threonine(in) + Na(+)(in) = L-threonine(out) + Na(+)(out)</text>
        <dbReference type="Rhea" id="RHEA:69999"/>
        <dbReference type="ChEBI" id="CHEBI:29101"/>
        <dbReference type="ChEBI" id="CHEBI:57926"/>
    </reaction>
</comment>
<keyword evidence="6 9" id="KW-0029">Amino-acid transport</keyword>
<sequence>MARHSLKRVALPFLQASLVKQILIGLVLGIALAYLSPEIAQSCAFFGSLFISALKAVAPLLVFVLVMAAIANQDIETRAHIKPVLVLYLLGTFGAALIAVSASFLFPTTIHLTGTEANSVTPGDLSEVIHNLLLGIVDNPVHALSNGNYMAILAWAAGLGAAMRHASDSSREFMADLSRGVEFVVRVVIRFAPIGIFGLVANTVASTGIETLAGYVQVLLVLIGSMLFVALVLNPFLVWLYIRRNPYPLTLATLRESGVTAFFTRSSAANIPVNMGMCRRLNLDSGTYSITIPLGATINMAGAAITITVLTLAAANSLNIETSFGSAILLSVVASVCACGASGVPGGSLMLIPLACGLFGIDNALAMQVVAVGFIIGVLQDSAETALNSSSDVLFTAAACLRAERVEQERDRREREINDQIRKS</sequence>
<dbReference type="FunFam" id="1.10.3860.10:FF:000003">
    <property type="entry name" value="Serine/threonine transporter sstT"/>
    <property type="match status" value="1"/>
</dbReference>
<evidence type="ECO:0000256" key="5">
    <source>
        <dbReference type="ARBA" id="ARBA00022847"/>
    </source>
</evidence>
<feature type="transmembrane region" description="Helical" evidence="9">
    <location>
        <begin position="12"/>
        <end position="35"/>
    </location>
</feature>
<dbReference type="NCBIfam" id="NF010151">
    <property type="entry name" value="PRK13628.1"/>
    <property type="match status" value="1"/>
</dbReference>
<evidence type="ECO:0000256" key="3">
    <source>
        <dbReference type="ARBA" id="ARBA00022475"/>
    </source>
</evidence>
<evidence type="ECO:0000256" key="4">
    <source>
        <dbReference type="ARBA" id="ARBA00022692"/>
    </source>
</evidence>
<gene>
    <name evidence="9 10" type="primary">sstT</name>
    <name evidence="10" type="ORF">IAC56_01685</name>
</gene>
<keyword evidence="8 9" id="KW-0472">Membrane</keyword>
<dbReference type="PANTHER" id="PTHR42865:SF8">
    <property type="entry name" value="SERINE_THREONINE TRANSPORTER SSTT"/>
    <property type="match status" value="1"/>
</dbReference>
<reference evidence="10" key="2">
    <citation type="journal article" date="2021" name="PeerJ">
        <title>Extensive microbial diversity within the chicken gut microbiome revealed by metagenomics and culture.</title>
        <authorList>
            <person name="Gilroy R."/>
            <person name="Ravi A."/>
            <person name="Getino M."/>
            <person name="Pursley I."/>
            <person name="Horton D.L."/>
            <person name="Alikhan N.F."/>
            <person name="Baker D."/>
            <person name="Gharbi K."/>
            <person name="Hall N."/>
            <person name="Watson M."/>
            <person name="Adriaenssens E.M."/>
            <person name="Foster-Nyarko E."/>
            <person name="Jarju S."/>
            <person name="Secka A."/>
            <person name="Antonio M."/>
            <person name="Oren A."/>
            <person name="Chaudhuri R.R."/>
            <person name="La Ragione R."/>
            <person name="Hildebrand F."/>
            <person name="Pallen M.J."/>
        </authorList>
    </citation>
    <scope>NUCLEOTIDE SEQUENCE</scope>
    <source>
        <strain evidence="10">7463</strain>
    </source>
</reference>
<evidence type="ECO:0000256" key="2">
    <source>
        <dbReference type="ARBA" id="ARBA00022448"/>
    </source>
</evidence>
<dbReference type="GO" id="GO:0005295">
    <property type="term" value="F:neutral L-amino acid:sodium symporter activity"/>
    <property type="evidence" value="ECO:0007669"/>
    <property type="project" value="TreeGrafter"/>
</dbReference>
<dbReference type="GO" id="GO:0005886">
    <property type="term" value="C:plasma membrane"/>
    <property type="evidence" value="ECO:0007669"/>
    <property type="project" value="UniProtKB-SubCell"/>
</dbReference>
<feature type="transmembrane region" description="Helical" evidence="9">
    <location>
        <begin position="47"/>
        <end position="72"/>
    </location>
</feature>
<protein>
    <recommendedName>
        <fullName evidence="9">Serine/threonine transporter SstT</fullName>
    </recommendedName>
    <alternativeName>
        <fullName evidence="9">Na(+)/serine-threonine symporter</fullName>
    </alternativeName>
</protein>